<organism evidence="2 3">
    <name type="scientific">Leifsonia virtsii</name>
    <dbReference type="NCBI Taxonomy" id="3035915"/>
    <lineage>
        <taxon>Bacteria</taxon>
        <taxon>Bacillati</taxon>
        <taxon>Actinomycetota</taxon>
        <taxon>Actinomycetes</taxon>
        <taxon>Micrococcales</taxon>
        <taxon>Microbacteriaceae</taxon>
        <taxon>Leifsonia</taxon>
    </lineage>
</organism>
<accession>A0ABT8IVC5</accession>
<evidence type="ECO:0000256" key="1">
    <source>
        <dbReference type="SAM" id="Phobius"/>
    </source>
</evidence>
<evidence type="ECO:0000313" key="3">
    <source>
        <dbReference type="Proteomes" id="UP001174210"/>
    </source>
</evidence>
<keyword evidence="1" id="KW-0472">Membrane</keyword>
<keyword evidence="3" id="KW-1185">Reference proteome</keyword>
<feature type="transmembrane region" description="Helical" evidence="1">
    <location>
        <begin position="6"/>
        <end position="39"/>
    </location>
</feature>
<keyword evidence="1" id="KW-1133">Transmembrane helix</keyword>
<evidence type="ECO:0000313" key="2">
    <source>
        <dbReference type="EMBL" id="MDN4596763.1"/>
    </source>
</evidence>
<name>A0ABT8IVC5_9MICO</name>
<dbReference type="RefSeq" id="WP_301217117.1">
    <property type="nucleotide sequence ID" value="NZ_JAROCB010000002.1"/>
</dbReference>
<dbReference type="Proteomes" id="UP001174210">
    <property type="component" value="Unassembled WGS sequence"/>
</dbReference>
<comment type="caution">
    <text evidence="2">The sequence shown here is derived from an EMBL/GenBank/DDBJ whole genome shotgun (WGS) entry which is preliminary data.</text>
</comment>
<evidence type="ECO:0008006" key="4">
    <source>
        <dbReference type="Google" id="ProtNLM"/>
    </source>
</evidence>
<protein>
    <recommendedName>
        <fullName evidence="4">DUF2273 domain-containing protein</fullName>
    </recommendedName>
</protein>
<reference evidence="2" key="1">
    <citation type="submission" date="2023-03" db="EMBL/GenBank/DDBJ databases">
        <title>MT1 and MT2 Draft Genomes of Novel Species.</title>
        <authorList>
            <person name="Venkateswaran K."/>
        </authorList>
    </citation>
    <scope>NUCLEOTIDE SEQUENCE</scope>
    <source>
        <strain evidence="2">F6_8S_P_1A</strain>
    </source>
</reference>
<keyword evidence="1" id="KW-0812">Transmembrane</keyword>
<dbReference type="EMBL" id="JAROCB010000002">
    <property type="protein sequence ID" value="MDN4596763.1"/>
    <property type="molecule type" value="Genomic_DNA"/>
</dbReference>
<sequence length="63" mass="6476">MTTARFGVLVGGGLAIVWAAFGFWVFVGVAAAALVGWLVARVIGGEVDLARVADALRGRRSSS</sequence>
<gene>
    <name evidence="2" type="ORF">P5G59_06410</name>
</gene>
<proteinExistence type="predicted"/>